<dbReference type="AlphaFoldDB" id="A0A7W8NG43"/>
<keyword evidence="2" id="KW-1185">Reference proteome</keyword>
<dbReference type="RefSeq" id="WP_184138007.1">
    <property type="nucleotide sequence ID" value="NZ_JACHFL010000028.1"/>
</dbReference>
<reference evidence="1 2" key="1">
    <citation type="submission" date="2020-08" db="EMBL/GenBank/DDBJ databases">
        <title>Genomic Encyclopedia of Type Strains, Phase IV (KMG-IV): sequencing the most valuable type-strain genomes for metagenomic binning, comparative biology and taxonomic classification.</title>
        <authorList>
            <person name="Goeker M."/>
        </authorList>
    </citation>
    <scope>NUCLEOTIDE SEQUENCE [LARGE SCALE GENOMIC DNA]</scope>
    <source>
        <strain evidence="1 2">DSM 27939</strain>
    </source>
</reference>
<name>A0A7W8NG43_9DEIO</name>
<comment type="caution">
    <text evidence="1">The sequence shown here is derived from an EMBL/GenBank/DDBJ whole genome shotgun (WGS) entry which is preliminary data.</text>
</comment>
<sequence length="138" mass="15255">MPSRFVIEPVITHLGEDAEGYIEVDDADCPRQQVNRIASAADNLPFSREGWLYASDAHPALLSDQRIAWAVDEETVDAPAFEAMWAQAAAQERVRARLPMLDVMITLAEAWARKGVSPVWDPELVTAAHTIGQTTSLR</sequence>
<dbReference type="EMBL" id="JACHFL010000028">
    <property type="protein sequence ID" value="MBB5366134.1"/>
    <property type="molecule type" value="Genomic_DNA"/>
</dbReference>
<evidence type="ECO:0000313" key="2">
    <source>
        <dbReference type="Proteomes" id="UP000552709"/>
    </source>
</evidence>
<evidence type="ECO:0000313" key="1">
    <source>
        <dbReference type="EMBL" id="MBB5366134.1"/>
    </source>
</evidence>
<protein>
    <submittedName>
        <fullName evidence="1">Uncharacterized protein</fullName>
    </submittedName>
</protein>
<dbReference type="Proteomes" id="UP000552709">
    <property type="component" value="Unassembled WGS sequence"/>
</dbReference>
<proteinExistence type="predicted"/>
<gene>
    <name evidence="1" type="ORF">HNQ08_005263</name>
</gene>
<accession>A0A7W8NG43</accession>
<organism evidence="1 2">
    <name type="scientific">Deinococcus humi</name>
    <dbReference type="NCBI Taxonomy" id="662880"/>
    <lineage>
        <taxon>Bacteria</taxon>
        <taxon>Thermotogati</taxon>
        <taxon>Deinococcota</taxon>
        <taxon>Deinococci</taxon>
        <taxon>Deinococcales</taxon>
        <taxon>Deinococcaceae</taxon>
        <taxon>Deinococcus</taxon>
    </lineage>
</organism>